<evidence type="ECO:0000256" key="4">
    <source>
        <dbReference type="ARBA" id="ARBA00023242"/>
    </source>
</evidence>
<dbReference type="Gene3D" id="1.20.120.1110">
    <property type="entry name" value="TAFH/NHR1 domain"/>
    <property type="match status" value="1"/>
</dbReference>
<evidence type="ECO:0000256" key="3">
    <source>
        <dbReference type="ARBA" id="ARBA00023163"/>
    </source>
</evidence>
<accession>A0AAD5QME7</accession>
<evidence type="ECO:0000256" key="1">
    <source>
        <dbReference type="ARBA" id="ARBA00004123"/>
    </source>
</evidence>
<keyword evidence="2" id="KW-0805">Transcription regulation</keyword>
<dbReference type="Proteomes" id="UP001196413">
    <property type="component" value="Unassembled WGS sequence"/>
</dbReference>
<dbReference type="GO" id="GO:0005634">
    <property type="term" value="C:nucleus"/>
    <property type="evidence" value="ECO:0007669"/>
    <property type="project" value="UniProtKB-SubCell"/>
</dbReference>
<dbReference type="SUPFAM" id="SSF158553">
    <property type="entry name" value="TAFH domain-like"/>
    <property type="match status" value="1"/>
</dbReference>
<keyword evidence="7" id="KW-1185">Reference proteome</keyword>
<protein>
    <recommendedName>
        <fullName evidence="5">TAFH domain-containing protein</fullName>
    </recommendedName>
</protein>
<dbReference type="Pfam" id="PF07531">
    <property type="entry name" value="TAFH"/>
    <property type="match status" value="1"/>
</dbReference>
<reference evidence="6" key="1">
    <citation type="submission" date="2021-06" db="EMBL/GenBank/DDBJ databases">
        <title>Parelaphostrongylus tenuis whole genome reference sequence.</title>
        <authorList>
            <person name="Garwood T.J."/>
            <person name="Larsen P.A."/>
            <person name="Fountain-Jones N.M."/>
            <person name="Garbe J.R."/>
            <person name="Macchietto M.G."/>
            <person name="Kania S.A."/>
            <person name="Gerhold R.W."/>
            <person name="Richards J.E."/>
            <person name="Wolf T.M."/>
        </authorList>
    </citation>
    <scope>NUCLEOTIDE SEQUENCE</scope>
    <source>
        <strain evidence="6">MNPRO001-30</strain>
        <tissue evidence="6">Meninges</tissue>
    </source>
</reference>
<evidence type="ECO:0000313" key="6">
    <source>
        <dbReference type="EMBL" id="KAJ1354415.1"/>
    </source>
</evidence>
<dbReference type="EMBL" id="JAHQIW010002076">
    <property type="protein sequence ID" value="KAJ1354415.1"/>
    <property type="molecule type" value="Genomic_DNA"/>
</dbReference>
<evidence type="ECO:0000259" key="5">
    <source>
        <dbReference type="Pfam" id="PF07531"/>
    </source>
</evidence>
<dbReference type="InterPro" id="IPR003894">
    <property type="entry name" value="TAFH_NHR1"/>
</dbReference>
<dbReference type="AlphaFoldDB" id="A0AAD5QME7"/>
<comment type="caution">
    <text evidence="6">The sequence shown here is derived from an EMBL/GenBank/DDBJ whole genome shotgun (WGS) entry which is preliminary data.</text>
</comment>
<proteinExistence type="predicted"/>
<dbReference type="GO" id="GO:0006351">
    <property type="term" value="P:DNA-templated transcription"/>
    <property type="evidence" value="ECO:0007669"/>
    <property type="project" value="InterPro"/>
</dbReference>
<evidence type="ECO:0000313" key="7">
    <source>
        <dbReference type="Proteomes" id="UP001196413"/>
    </source>
</evidence>
<feature type="domain" description="TAFH" evidence="5">
    <location>
        <begin position="59"/>
        <end position="105"/>
    </location>
</feature>
<keyword evidence="3" id="KW-0804">Transcription</keyword>
<comment type="subcellular location">
    <subcellularLocation>
        <location evidence="1">Nucleus</location>
    </subcellularLocation>
</comment>
<name>A0AAD5QME7_PARTN</name>
<gene>
    <name evidence="6" type="ORF">KIN20_011345</name>
</gene>
<keyword evidence="4" id="KW-0539">Nucleus</keyword>
<evidence type="ECO:0000256" key="2">
    <source>
        <dbReference type="ARBA" id="ARBA00023015"/>
    </source>
</evidence>
<dbReference type="InterPro" id="IPR037249">
    <property type="entry name" value="TAFH/NHR1_dom_sf"/>
</dbReference>
<organism evidence="6 7">
    <name type="scientific">Parelaphostrongylus tenuis</name>
    <name type="common">Meningeal worm</name>
    <dbReference type="NCBI Taxonomy" id="148309"/>
    <lineage>
        <taxon>Eukaryota</taxon>
        <taxon>Metazoa</taxon>
        <taxon>Ecdysozoa</taxon>
        <taxon>Nematoda</taxon>
        <taxon>Chromadorea</taxon>
        <taxon>Rhabditida</taxon>
        <taxon>Rhabditina</taxon>
        <taxon>Rhabditomorpha</taxon>
        <taxon>Strongyloidea</taxon>
        <taxon>Metastrongylidae</taxon>
        <taxon>Parelaphostrongylus</taxon>
    </lineage>
</organism>
<sequence length="236" mass="26554">MAEYFWPCDVRERQAELLAHLEQEIGMKISSAVSLGLSVGREPIDEDGDTTSDVPTSLLVNSEVEIEQFAALMQRLTRTEADPNVLPFLQGTIPALINACAKCRVDVECLLPYYLKPYLQATKNRPYQGSSTFQTPVIIEFVKRWRARRFSFQWLRYPSQFIHGTSTEQTRNHDAETLFNGGNSTEKHATTRSVEEEIKSVNVEKVPGAEDPSKGHSISAANEKSHVSTVSFMCLR</sequence>